<protein>
    <recommendedName>
        <fullName evidence="3">Thymidylate kinase-like domain-containing protein</fullName>
    </recommendedName>
</protein>
<reference evidence="1 2" key="1">
    <citation type="journal article" date="2016" name="Nat. Commun.">
        <title>Thousands of microbial genomes shed light on interconnected biogeochemical processes in an aquifer system.</title>
        <authorList>
            <person name="Anantharaman K."/>
            <person name="Brown C.T."/>
            <person name="Hug L.A."/>
            <person name="Sharon I."/>
            <person name="Castelle C.J."/>
            <person name="Probst A.J."/>
            <person name="Thomas B.C."/>
            <person name="Singh A."/>
            <person name="Wilkins M.J."/>
            <person name="Karaoz U."/>
            <person name="Brodie E.L."/>
            <person name="Williams K.H."/>
            <person name="Hubbard S.S."/>
            <person name="Banfield J.F."/>
        </authorList>
    </citation>
    <scope>NUCLEOTIDE SEQUENCE [LARGE SCALE GENOMIC DNA]</scope>
</reference>
<dbReference type="Proteomes" id="UP000178925">
    <property type="component" value="Unassembled WGS sequence"/>
</dbReference>
<gene>
    <name evidence="1" type="ORF">A2242_03660</name>
</gene>
<dbReference type="STRING" id="1797995.A2242_03660"/>
<dbReference type="AlphaFoldDB" id="A0A1F5SQC9"/>
<organism evidence="1 2">
    <name type="scientific">Candidatus Falkowbacteria bacterium RIFOXYA2_FULL_47_9</name>
    <dbReference type="NCBI Taxonomy" id="1797995"/>
    <lineage>
        <taxon>Bacteria</taxon>
        <taxon>Candidatus Falkowiibacteriota</taxon>
    </lineage>
</organism>
<name>A0A1F5SQC9_9BACT</name>
<dbReference type="SUPFAM" id="SSF52540">
    <property type="entry name" value="P-loop containing nucleoside triphosphate hydrolases"/>
    <property type="match status" value="1"/>
</dbReference>
<evidence type="ECO:0000313" key="1">
    <source>
        <dbReference type="EMBL" id="OGF28870.1"/>
    </source>
</evidence>
<dbReference type="InterPro" id="IPR027417">
    <property type="entry name" value="P-loop_NTPase"/>
</dbReference>
<comment type="caution">
    <text evidence="1">The sequence shown here is derived from an EMBL/GenBank/DDBJ whole genome shotgun (WGS) entry which is preliminary data.</text>
</comment>
<sequence length="190" mass="22863">MAHHLIFEGAELSGKSWLVSQIYDYLEPKYNQNKVTLDGCHWFNCDVGVYGTNTGKPVIRHYLKIFQALQDKNLLIEKFHLSDIVYNRLHRQREIDYQAIERQLQKLHFKIILSTFPDDKNILKKRIADRLALYPHYERILREPEWYLRQQREYMAEITKSTLEYLVVETNQLPDVKLVQKILKFIKEKQ</sequence>
<accession>A0A1F5SQC9</accession>
<dbReference type="Gene3D" id="3.40.50.300">
    <property type="entry name" value="P-loop containing nucleotide triphosphate hydrolases"/>
    <property type="match status" value="1"/>
</dbReference>
<proteinExistence type="predicted"/>
<dbReference type="EMBL" id="MFGC01000005">
    <property type="protein sequence ID" value="OGF28870.1"/>
    <property type="molecule type" value="Genomic_DNA"/>
</dbReference>
<evidence type="ECO:0008006" key="3">
    <source>
        <dbReference type="Google" id="ProtNLM"/>
    </source>
</evidence>
<evidence type="ECO:0000313" key="2">
    <source>
        <dbReference type="Proteomes" id="UP000178925"/>
    </source>
</evidence>